<protein>
    <submittedName>
        <fullName evidence="1">SBF-like CPA transporter family-domain-containing protein</fullName>
    </submittedName>
</protein>
<comment type="caution">
    <text evidence="1">The sequence shown here is derived from an EMBL/GenBank/DDBJ whole genome shotgun (WGS) entry which is preliminary data.</text>
</comment>
<accession>A0ACB9ZI01</accession>
<dbReference type="Proteomes" id="UP001497700">
    <property type="component" value="Unassembled WGS sequence"/>
</dbReference>
<sequence>MSETREAYESTEDKRSRGSLRVIKKVLGFVWSNWLVLGFGLACVLGYFFPHVAARGGVIRSEYSILYAGIALIFFINGMQLSPEKLKEHAKNWRLHIVVQGISLVLIPVIQLIIVHITIAAGGVTSGTVDASILVGMVVVSCIPTTIASNVVMTRNAGGDEAAAIIEVVIGNVVGSFIAPWLIYGFLPSGGEFDSLRPAKADTLGPMYANVMKQLGLSVLVPLVVGQTLRWTVPKQVAWTLKTFYLAQFCSVLLMLVAWSTFSGAFQTGALTTLPKTSVIFNVFLNIAEYILFTGVCYWIASPPEILARLVNGYVADSRLGSYLPRIVKRAVTIKKMPKELVVAVCFCGAAKTTSVGIPLAAAMWSQLDNFTISSIQVPVLLYTVEQVFVAQFFTIFFKWWLHRDEKGTSDVESNASREQRHIATGKDRAHSNQGDGIHEVGVPAELIDARVLGEKHAS</sequence>
<dbReference type="EMBL" id="MU393422">
    <property type="protein sequence ID" value="KAI4870855.1"/>
    <property type="molecule type" value="Genomic_DNA"/>
</dbReference>
<evidence type="ECO:0000313" key="1">
    <source>
        <dbReference type="EMBL" id="KAI4870855.1"/>
    </source>
</evidence>
<gene>
    <name evidence="1" type="ORF">F4820DRAFT_146770</name>
</gene>
<evidence type="ECO:0000313" key="2">
    <source>
        <dbReference type="Proteomes" id="UP001497700"/>
    </source>
</evidence>
<keyword evidence="2" id="KW-1185">Reference proteome</keyword>
<proteinExistence type="predicted"/>
<name>A0ACB9ZI01_9PEZI</name>
<organism evidence="1 2">
    <name type="scientific">Hypoxylon rubiginosum</name>
    <dbReference type="NCBI Taxonomy" id="110542"/>
    <lineage>
        <taxon>Eukaryota</taxon>
        <taxon>Fungi</taxon>
        <taxon>Dikarya</taxon>
        <taxon>Ascomycota</taxon>
        <taxon>Pezizomycotina</taxon>
        <taxon>Sordariomycetes</taxon>
        <taxon>Xylariomycetidae</taxon>
        <taxon>Xylariales</taxon>
        <taxon>Hypoxylaceae</taxon>
        <taxon>Hypoxylon</taxon>
    </lineage>
</organism>
<reference evidence="1 2" key="1">
    <citation type="journal article" date="2022" name="New Phytol.">
        <title>Ecological generalism drives hyperdiversity of secondary metabolite gene clusters in xylarialean endophytes.</title>
        <authorList>
            <person name="Franco M.E.E."/>
            <person name="Wisecaver J.H."/>
            <person name="Arnold A.E."/>
            <person name="Ju Y.M."/>
            <person name="Slot J.C."/>
            <person name="Ahrendt S."/>
            <person name="Moore L.P."/>
            <person name="Eastman K.E."/>
            <person name="Scott K."/>
            <person name="Konkel Z."/>
            <person name="Mondo S.J."/>
            <person name="Kuo A."/>
            <person name="Hayes R.D."/>
            <person name="Haridas S."/>
            <person name="Andreopoulos B."/>
            <person name="Riley R."/>
            <person name="LaButti K."/>
            <person name="Pangilinan J."/>
            <person name="Lipzen A."/>
            <person name="Amirebrahimi M."/>
            <person name="Yan J."/>
            <person name="Adam C."/>
            <person name="Keymanesh K."/>
            <person name="Ng V."/>
            <person name="Louie K."/>
            <person name="Northen T."/>
            <person name="Drula E."/>
            <person name="Henrissat B."/>
            <person name="Hsieh H.M."/>
            <person name="Youens-Clark K."/>
            <person name="Lutzoni F."/>
            <person name="Miadlikowska J."/>
            <person name="Eastwood D.C."/>
            <person name="Hamelin R.C."/>
            <person name="Grigoriev I.V."/>
            <person name="U'Ren J.M."/>
        </authorList>
    </citation>
    <scope>NUCLEOTIDE SEQUENCE [LARGE SCALE GENOMIC DNA]</scope>
    <source>
        <strain evidence="1 2">CBS 119005</strain>
    </source>
</reference>